<dbReference type="InterPro" id="IPR014729">
    <property type="entry name" value="Rossmann-like_a/b/a_fold"/>
</dbReference>
<dbReference type="OrthoDB" id="9769796at2"/>
<feature type="binding site" evidence="2">
    <location>
        <position position="181"/>
    </location>
    <ligand>
        <name>ATP</name>
        <dbReference type="ChEBI" id="CHEBI:30616"/>
    </ligand>
</feature>
<comment type="subcellular location">
    <subcellularLocation>
        <location evidence="2">Cytoplasm</location>
    </subcellularLocation>
</comment>
<feature type="binding site" evidence="2">
    <location>
        <position position="102"/>
    </location>
    <ligand>
        <name>ATP</name>
        <dbReference type="ChEBI" id="CHEBI:30616"/>
    </ligand>
</feature>
<dbReference type="AlphaFoldDB" id="U7UEY0"/>
<dbReference type="RefSeq" id="WP_023054365.1">
    <property type="nucleotide sequence ID" value="NZ_AWXA01000051.1"/>
</dbReference>
<feature type="binding site" evidence="2">
    <location>
        <position position="156"/>
    </location>
    <ligand>
        <name>ATP</name>
        <dbReference type="ChEBI" id="CHEBI:30616"/>
    </ligand>
</feature>
<proteinExistence type="inferred from homology"/>
<keyword evidence="2" id="KW-0694">RNA-binding</keyword>
<dbReference type="GO" id="GO:0005737">
    <property type="term" value="C:cytoplasm"/>
    <property type="evidence" value="ECO:0007669"/>
    <property type="project" value="UniProtKB-SubCell"/>
</dbReference>
<protein>
    <recommendedName>
        <fullName evidence="2">tRNA(Met) cytidine acetate ligase</fullName>
        <ecNumber evidence="2">6.3.4.-</ecNumber>
    </recommendedName>
</protein>
<sequence length="399" mass="43668">MDSIAVTAEFNPFHTGHAYLLRTLRQRAGDQKAIVVIMSGSFVQRGEPALFDKRLRAFWALQGGADCVIELPAACVLNSAPYFAAAAVRLAAALGCQAIACGTETLSAAAITAAVNRDDAVSAPGCDRKNATYGTRLTEKLYRQNPDFAAALTLPNNLLAWEYAKASRTYAPTLSLLTVPRCGRHTAALQDGDFVGATALRKAIGNGIATAEYSRYIPPAVLPSLCDAVKNGTYTDYARYHDAVLYESRRRSLAELKSLTAFAEGLENRWKTAMNRTADWQTALAAIKTKRYSYSRLCRMSAYIVLGLHQETMNAFLRTGPQYARILGAGERGRRFLKEAKAIAGLPLLTDLSKRAALTETAREQLTYDLLAADMQHFFFCRKDARQGGSEYVEKPILV</sequence>
<keyword evidence="2" id="KW-0547">Nucleotide-binding</keyword>
<dbReference type="PANTHER" id="PTHR37825">
    <property type="entry name" value="TRNA(MET) CYTIDINE ACETATE LIGASE"/>
    <property type="match status" value="1"/>
</dbReference>
<comment type="similarity">
    <text evidence="2">Belongs to the TmcAL family.</text>
</comment>
<evidence type="ECO:0000313" key="4">
    <source>
        <dbReference type="Proteomes" id="UP000017090"/>
    </source>
</evidence>
<dbReference type="HAMAP" id="MF_01539">
    <property type="entry name" value="TmcAL"/>
    <property type="match status" value="1"/>
</dbReference>
<keyword evidence="2" id="KW-0436">Ligase</keyword>
<dbReference type="GO" id="GO:0016740">
    <property type="term" value="F:transferase activity"/>
    <property type="evidence" value="ECO:0007669"/>
    <property type="project" value="UniProtKB-KW"/>
</dbReference>
<dbReference type="EMBL" id="AWXA01000051">
    <property type="protein sequence ID" value="ERT57861.1"/>
    <property type="molecule type" value="Genomic_DNA"/>
</dbReference>
<dbReference type="Gene3D" id="3.40.50.620">
    <property type="entry name" value="HUPs"/>
    <property type="match status" value="1"/>
</dbReference>
<keyword evidence="2" id="KW-0067">ATP-binding</keyword>
<accession>U7UEY0</accession>
<keyword evidence="3" id="KW-0808">Transferase</keyword>
<dbReference type="Pfam" id="PF05636">
    <property type="entry name" value="HIGH_NTase1"/>
    <property type="match status" value="1"/>
</dbReference>
<dbReference type="GO" id="GO:0005524">
    <property type="term" value="F:ATP binding"/>
    <property type="evidence" value="ECO:0007669"/>
    <property type="project" value="UniProtKB-KW"/>
</dbReference>
<dbReference type="Proteomes" id="UP000017090">
    <property type="component" value="Unassembled WGS sequence"/>
</dbReference>
<feature type="binding site" evidence="2">
    <location>
        <begin position="7"/>
        <end position="20"/>
    </location>
    <ligand>
        <name>ATP</name>
        <dbReference type="ChEBI" id="CHEBI:30616"/>
    </ligand>
</feature>
<name>U7UEY0_9FIRM</name>
<keyword evidence="4" id="KW-1185">Reference proteome</keyword>
<dbReference type="GO" id="GO:0000049">
    <property type="term" value="F:tRNA binding"/>
    <property type="evidence" value="ECO:0007669"/>
    <property type="project" value="UniProtKB-KW"/>
</dbReference>
<dbReference type="PATRIC" id="fig|1111454.3.peg.1820"/>
<gene>
    <name evidence="2" type="primary">tmcAL</name>
    <name evidence="3" type="ORF">HMPREF1250_1139</name>
</gene>
<keyword evidence="1 2" id="KW-0819">tRNA processing</keyword>
<evidence type="ECO:0000313" key="3">
    <source>
        <dbReference type="EMBL" id="ERT57861.1"/>
    </source>
</evidence>
<dbReference type="PANTHER" id="PTHR37825:SF1">
    <property type="entry name" value="TRNA(MET) CYTIDINE ACETATE LIGASE"/>
    <property type="match status" value="1"/>
</dbReference>
<dbReference type="eggNOG" id="COG1323">
    <property type="taxonomic scope" value="Bacteria"/>
</dbReference>
<organism evidence="3 4">
    <name type="scientific">Megasphaera vaginalis</name>
    <name type="common">ex Srinivasan et al. 2021</name>
    <dbReference type="NCBI Taxonomy" id="1111454"/>
    <lineage>
        <taxon>Bacteria</taxon>
        <taxon>Bacillati</taxon>
        <taxon>Bacillota</taxon>
        <taxon>Negativicutes</taxon>
        <taxon>Veillonellales</taxon>
        <taxon>Veillonellaceae</taxon>
        <taxon>Megasphaera</taxon>
    </lineage>
</organism>
<dbReference type="SUPFAM" id="SSF52374">
    <property type="entry name" value="Nucleotidylyl transferase"/>
    <property type="match status" value="1"/>
</dbReference>
<dbReference type="GO" id="GO:0006400">
    <property type="term" value="P:tRNA modification"/>
    <property type="evidence" value="ECO:0007669"/>
    <property type="project" value="UniProtKB-UniRule"/>
</dbReference>
<dbReference type="EC" id="6.3.4.-" evidence="2"/>
<evidence type="ECO:0000256" key="1">
    <source>
        <dbReference type="ARBA" id="ARBA00022694"/>
    </source>
</evidence>
<reference evidence="3 4" key="1">
    <citation type="submission" date="2013-09" db="EMBL/GenBank/DDBJ databases">
        <authorList>
            <person name="Durkin A.S."/>
            <person name="Haft D.R."/>
            <person name="McCorrison J."/>
            <person name="Torralba M."/>
            <person name="Gillis M."/>
            <person name="Haft D.H."/>
            <person name="Methe B."/>
            <person name="Sutton G."/>
            <person name="Nelson K.E."/>
        </authorList>
    </citation>
    <scope>NUCLEOTIDE SEQUENCE [LARGE SCALE GENOMIC DNA]</scope>
    <source>
        <strain evidence="3 4">BV3C16-1</strain>
    </source>
</reference>
<comment type="caution">
    <text evidence="2">Lacks conserved residue(s) required for the propagation of feature annotation.</text>
</comment>
<comment type="function">
    <text evidence="2">Catalyzes the formation of N(4)-acetylcytidine (ac(4)C) at the wobble position of elongator tRNA(Met), using acetate and ATP as substrates. First activates an acetate ion to form acetyladenylate (Ac-AMP) and then transfers the acetyl group to tRNA to form ac(4)C34.</text>
</comment>
<comment type="catalytic activity">
    <reaction evidence="2">
        <text>cytidine(34) in elongator tRNA(Met) + acetate + ATP = N(4)-acetylcytidine(34) in elongator tRNA(Met) + AMP + diphosphate</text>
        <dbReference type="Rhea" id="RHEA:58144"/>
        <dbReference type="Rhea" id="RHEA-COMP:10693"/>
        <dbReference type="Rhea" id="RHEA-COMP:10694"/>
        <dbReference type="ChEBI" id="CHEBI:30089"/>
        <dbReference type="ChEBI" id="CHEBI:30616"/>
        <dbReference type="ChEBI" id="CHEBI:33019"/>
        <dbReference type="ChEBI" id="CHEBI:74900"/>
        <dbReference type="ChEBI" id="CHEBI:82748"/>
        <dbReference type="ChEBI" id="CHEBI:456215"/>
    </reaction>
</comment>
<dbReference type="STRING" id="1111454.HMPREF1250_1139"/>
<dbReference type="InterPro" id="IPR008513">
    <property type="entry name" value="tRNA(Met)_cyd_acetate_ligase"/>
</dbReference>
<keyword evidence="2" id="KW-0820">tRNA-binding</keyword>
<evidence type="ECO:0000256" key="2">
    <source>
        <dbReference type="HAMAP-Rule" id="MF_01539"/>
    </source>
</evidence>
<dbReference type="GO" id="GO:0016879">
    <property type="term" value="F:ligase activity, forming carbon-nitrogen bonds"/>
    <property type="evidence" value="ECO:0007669"/>
    <property type="project" value="UniProtKB-UniRule"/>
</dbReference>
<keyword evidence="2" id="KW-0963">Cytoplasm</keyword>
<comment type="caution">
    <text evidence="3">The sequence shown here is derived from an EMBL/GenBank/DDBJ whole genome shotgun (WGS) entry which is preliminary data.</text>
</comment>